<organism evidence="2 3">
    <name type="scientific">Venturia nashicola</name>
    <dbReference type="NCBI Taxonomy" id="86259"/>
    <lineage>
        <taxon>Eukaryota</taxon>
        <taxon>Fungi</taxon>
        <taxon>Dikarya</taxon>
        <taxon>Ascomycota</taxon>
        <taxon>Pezizomycotina</taxon>
        <taxon>Dothideomycetes</taxon>
        <taxon>Pleosporomycetidae</taxon>
        <taxon>Venturiales</taxon>
        <taxon>Venturiaceae</taxon>
        <taxon>Venturia</taxon>
    </lineage>
</organism>
<dbReference type="EMBL" id="SNSC02000013">
    <property type="protein sequence ID" value="TID19043.1"/>
    <property type="molecule type" value="Genomic_DNA"/>
</dbReference>
<sequence>MSWNCRGILGSCSDIQNQPGNNGQNHPGNNGQNQPGNNGQNGPDNNGQNPRFSLRFFKLEQGPGHEAGIAKDHHLLTAAMTKCRLSHCIQHKEFDLLHGLIIRQQSREL</sequence>
<dbReference type="Proteomes" id="UP000298493">
    <property type="component" value="Unassembled WGS sequence"/>
</dbReference>
<protein>
    <submittedName>
        <fullName evidence="2">Uncharacterized protein</fullName>
    </submittedName>
</protein>
<feature type="compositionally biased region" description="Low complexity" evidence="1">
    <location>
        <begin position="16"/>
        <end position="50"/>
    </location>
</feature>
<name>A0A4Z1PD26_9PEZI</name>
<dbReference type="AlphaFoldDB" id="A0A4Z1PD26"/>
<evidence type="ECO:0000256" key="1">
    <source>
        <dbReference type="SAM" id="MobiDB-lite"/>
    </source>
</evidence>
<reference evidence="2 3" key="1">
    <citation type="submission" date="2019-04" db="EMBL/GenBank/DDBJ databases">
        <title>High contiguity whole genome sequence and gene annotation resource for two Venturia nashicola isolates.</title>
        <authorList>
            <person name="Prokchorchik M."/>
            <person name="Won K."/>
            <person name="Lee Y."/>
            <person name="Choi E.D."/>
            <person name="Segonzac C."/>
            <person name="Sohn K.H."/>
        </authorList>
    </citation>
    <scope>NUCLEOTIDE SEQUENCE [LARGE SCALE GENOMIC DNA]</scope>
    <source>
        <strain evidence="2 3">PRI2</strain>
    </source>
</reference>
<keyword evidence="3" id="KW-1185">Reference proteome</keyword>
<accession>A0A4Z1PD26</accession>
<gene>
    <name evidence="2" type="ORF">E6O75_ATG06164</name>
</gene>
<evidence type="ECO:0000313" key="3">
    <source>
        <dbReference type="Proteomes" id="UP000298493"/>
    </source>
</evidence>
<comment type="caution">
    <text evidence="2">The sequence shown here is derived from an EMBL/GenBank/DDBJ whole genome shotgun (WGS) entry which is preliminary data.</text>
</comment>
<proteinExistence type="predicted"/>
<evidence type="ECO:0000313" key="2">
    <source>
        <dbReference type="EMBL" id="TID19043.1"/>
    </source>
</evidence>
<feature type="region of interest" description="Disordered" evidence="1">
    <location>
        <begin position="14"/>
        <end position="53"/>
    </location>
</feature>